<evidence type="ECO:0000313" key="2">
    <source>
        <dbReference type="Proteomes" id="UP000032180"/>
    </source>
</evidence>
<protein>
    <submittedName>
        <fullName evidence="1">Uncharacterized protein</fullName>
    </submittedName>
</protein>
<dbReference type="HOGENOM" id="CLU_1770739_0_0_1"/>
<reference evidence="1 2" key="1">
    <citation type="submission" date="2012-08" db="EMBL/GenBank/DDBJ databases">
        <title>Oryza genome evolution.</title>
        <authorList>
            <person name="Wing R.A."/>
        </authorList>
    </citation>
    <scope>NUCLEOTIDE SEQUENCE</scope>
</reference>
<reference evidence="2" key="2">
    <citation type="submission" date="2013-12" db="EMBL/GenBank/DDBJ databases">
        <authorList>
            <person name="Yu Y."/>
            <person name="Lee S."/>
            <person name="de Baynast K."/>
            <person name="Wissotski M."/>
            <person name="Liu L."/>
            <person name="Talag J."/>
            <person name="Goicoechea J."/>
            <person name="Angelova A."/>
            <person name="Jetty R."/>
            <person name="Kudrna D."/>
            <person name="Golser W."/>
            <person name="Rivera L."/>
            <person name="Zhang J."/>
            <person name="Wing R."/>
        </authorList>
    </citation>
    <scope>NUCLEOTIDE SEQUENCE</scope>
</reference>
<evidence type="ECO:0000313" key="1">
    <source>
        <dbReference type="EnsemblPlants" id="LPERR09G04840.1"/>
    </source>
</evidence>
<keyword evidence="2" id="KW-1185">Reference proteome</keyword>
<dbReference type="AlphaFoldDB" id="A0A0D9XCV6"/>
<dbReference type="EnsemblPlants" id="LPERR09G04840.1">
    <property type="protein sequence ID" value="LPERR09G04840.1"/>
    <property type="gene ID" value="LPERR09G04840"/>
</dbReference>
<reference evidence="1" key="3">
    <citation type="submission" date="2015-04" db="UniProtKB">
        <authorList>
            <consortium name="EnsemblPlants"/>
        </authorList>
    </citation>
    <scope>IDENTIFICATION</scope>
</reference>
<organism evidence="1 2">
    <name type="scientific">Leersia perrieri</name>
    <dbReference type="NCBI Taxonomy" id="77586"/>
    <lineage>
        <taxon>Eukaryota</taxon>
        <taxon>Viridiplantae</taxon>
        <taxon>Streptophyta</taxon>
        <taxon>Embryophyta</taxon>
        <taxon>Tracheophyta</taxon>
        <taxon>Spermatophyta</taxon>
        <taxon>Magnoliopsida</taxon>
        <taxon>Liliopsida</taxon>
        <taxon>Poales</taxon>
        <taxon>Poaceae</taxon>
        <taxon>BOP clade</taxon>
        <taxon>Oryzoideae</taxon>
        <taxon>Oryzeae</taxon>
        <taxon>Oryzinae</taxon>
        <taxon>Leersia</taxon>
    </lineage>
</organism>
<dbReference type="Proteomes" id="UP000032180">
    <property type="component" value="Chromosome 9"/>
</dbReference>
<proteinExistence type="predicted"/>
<sequence length="147" mass="14709">MRARQHPSASAFPTSAAPISSSLHFWARNLEWRSWGCAAGEGKVEVGGGEWRIMAGTAGAGSRGGGGGGNSRGKGMAGATGVAILQAQLACSSPVSHHHQQWPESGSISALLRQDMAATARSRGLLAAGFVGKEGAIAGSGGGGMHC</sequence>
<accession>A0A0D9XCV6</accession>
<name>A0A0D9XCV6_9ORYZ</name>
<dbReference type="Gramene" id="LPERR09G04840.1">
    <property type="protein sequence ID" value="LPERR09G04840.1"/>
    <property type="gene ID" value="LPERR09G04840"/>
</dbReference>